<proteinExistence type="predicted"/>
<protein>
    <recommendedName>
        <fullName evidence="3">Right handed beta helix domain-containing protein</fullName>
    </recommendedName>
</protein>
<feature type="domain" description="Right handed beta helix" evidence="3">
    <location>
        <begin position="126"/>
        <end position="301"/>
    </location>
</feature>
<dbReference type="InterPro" id="IPR012334">
    <property type="entry name" value="Pectin_lyas_fold"/>
</dbReference>
<evidence type="ECO:0000313" key="4">
    <source>
        <dbReference type="EMBL" id="NKF20852.1"/>
    </source>
</evidence>
<keyword evidence="5" id="KW-1185">Reference proteome</keyword>
<dbReference type="SMART" id="SM00710">
    <property type="entry name" value="PbH1"/>
    <property type="match status" value="6"/>
</dbReference>
<dbReference type="AlphaFoldDB" id="A0A969W5B0"/>
<evidence type="ECO:0000256" key="2">
    <source>
        <dbReference type="SAM" id="SignalP"/>
    </source>
</evidence>
<feature type="region of interest" description="Disordered" evidence="1">
    <location>
        <begin position="31"/>
        <end position="55"/>
    </location>
</feature>
<sequence length="1020" mass="109165">MGIMGSWMRLGSVVLCAAALGLSACNSSSKATTPATGGGGSGDGGSDGGGSTGDGRVFQIAAGPDATSEMVAAMVQAAPGDVIEFGCGYFELNSSLQLTNTEDVLIRGCGRDKTVLSFKNNNAPEGILAVSVHGVTVQDLTVLDTGGNGIEFRGVDHGTIQRVRTMWSSGGGRESATPITADNAFANNAAVLNVACTDPATQDPDDPQNILGDTSSPDYTVSKLSGRYGIYPVSSENILIEDSVSIGASDAGIYVGQTNTAIIRNSHALYNVFGFEIENVRGGEYDSNIAECNTGGFLIYDLDNLRQYGDRSVMHGNTARMNNTYNFTSGGIVGNVPSGSGMITLAYDRIDIYDNTFEDNNTAGIIHTSYEIFPQGAGRPSEHRIDWYTEGLHIFRNTFKNNGNQLPLPTLQNIASEDVAKLLPAIVGLKNQAGCLLPQNLLKCPAPLLQVSPTALLNIRGAHILWDGLLDTYDADCAYPKDANGEDVPHDERGKPILTNEVPDPGCHYNQYKFASAEPHDRIMPDWYSCIDDDNTFSTDSITYANFHGTKGLELIISSKLDPAAIAQFPSSFDISSHKCEAQYGKNLDRLPEVTIPPFERSGDYDPAPTEEQVAQLCEASVKDGEVNYAAAKVNCPTLDQYHLFRDPEDPTSAPNGTGTPYSLNTKLFSDYAVKYRVVYLPTGTQAVYRDAKTDGTNAVIVFPSGTIIAKTFSFRDEGNDTETPVETRLLIKRVNSKGVARWDGAAYMWTTENGKQVAKLALSGGTTPVHWQTTDVDSGIVHTGSTDAYLVPNANQCLTCHSRADQEAGAAPIGPRIRNMNKAYHTESTRITEQSQHAVAGVNQIAYWCTHGLMMGCPSDLGVDPSTQIAAKIERVPTFNKPGDSGFAAGSAQDVEARARSWLEANCQHCHNVSGYAASTGFYLDSLRAVDTTYGVCKRPTATGEEGNGGRTYDIHPGDSADSIMEFRISASATTPAARMPPLARSVVDEEGHALIQQWIQNVVKADEAAYPGSTSCAQ</sequence>
<evidence type="ECO:0000313" key="5">
    <source>
        <dbReference type="Proteomes" id="UP000653472"/>
    </source>
</evidence>
<organism evidence="4 5">
    <name type="scientific">Solimonas marina</name>
    <dbReference type="NCBI Taxonomy" id="2714601"/>
    <lineage>
        <taxon>Bacteria</taxon>
        <taxon>Pseudomonadati</taxon>
        <taxon>Pseudomonadota</taxon>
        <taxon>Gammaproteobacteria</taxon>
        <taxon>Nevskiales</taxon>
        <taxon>Nevskiaceae</taxon>
        <taxon>Solimonas</taxon>
    </lineage>
</organism>
<dbReference type="Proteomes" id="UP000653472">
    <property type="component" value="Unassembled WGS sequence"/>
</dbReference>
<dbReference type="Pfam" id="PF13229">
    <property type="entry name" value="Beta_helix"/>
    <property type="match status" value="1"/>
</dbReference>
<name>A0A969W5B0_9GAMM</name>
<keyword evidence="2" id="KW-0732">Signal</keyword>
<dbReference type="InterPro" id="IPR022442">
    <property type="entry name" value="SO_2930-like_dom"/>
</dbReference>
<dbReference type="NCBIfam" id="TIGR03805">
    <property type="entry name" value="beta_helix_1"/>
    <property type="match status" value="1"/>
</dbReference>
<dbReference type="InterPro" id="IPR039448">
    <property type="entry name" value="Beta_helix"/>
</dbReference>
<reference evidence="4" key="1">
    <citation type="submission" date="2020-03" db="EMBL/GenBank/DDBJ databases">
        <title>Solimonas marina sp. nov., isolated from deep seawater of the Pacific Ocean.</title>
        <authorList>
            <person name="Liu X."/>
            <person name="Lai Q."/>
            <person name="Sun F."/>
            <person name="Gai Y."/>
            <person name="Li G."/>
            <person name="Shao Z."/>
        </authorList>
    </citation>
    <scope>NUCLEOTIDE SEQUENCE</scope>
    <source>
        <strain evidence="4">C16B3</strain>
    </source>
</reference>
<dbReference type="SUPFAM" id="SSF51126">
    <property type="entry name" value="Pectin lyase-like"/>
    <property type="match status" value="1"/>
</dbReference>
<evidence type="ECO:0000259" key="3">
    <source>
        <dbReference type="Pfam" id="PF13229"/>
    </source>
</evidence>
<feature type="signal peptide" evidence="2">
    <location>
        <begin position="1"/>
        <end position="31"/>
    </location>
</feature>
<dbReference type="EMBL" id="JAAVXB010000001">
    <property type="protein sequence ID" value="NKF20852.1"/>
    <property type="molecule type" value="Genomic_DNA"/>
</dbReference>
<dbReference type="InterPro" id="IPR011050">
    <property type="entry name" value="Pectin_lyase_fold/virulence"/>
</dbReference>
<comment type="caution">
    <text evidence="4">The sequence shown here is derived from an EMBL/GenBank/DDBJ whole genome shotgun (WGS) entry which is preliminary data.</text>
</comment>
<gene>
    <name evidence="4" type="ORF">G7Y82_00890</name>
</gene>
<dbReference type="InterPro" id="IPR006626">
    <property type="entry name" value="PbH1"/>
</dbReference>
<evidence type="ECO:0000256" key="1">
    <source>
        <dbReference type="SAM" id="MobiDB-lite"/>
    </source>
</evidence>
<feature type="compositionally biased region" description="Gly residues" evidence="1">
    <location>
        <begin position="36"/>
        <end position="53"/>
    </location>
</feature>
<dbReference type="Gene3D" id="2.160.20.10">
    <property type="entry name" value="Single-stranded right-handed beta-helix, Pectin lyase-like"/>
    <property type="match status" value="1"/>
</dbReference>
<accession>A0A969W5B0</accession>
<feature type="chain" id="PRO_5038134661" description="Right handed beta helix domain-containing protein" evidence="2">
    <location>
        <begin position="32"/>
        <end position="1020"/>
    </location>
</feature>
<feature type="region of interest" description="Disordered" evidence="1">
    <location>
        <begin position="198"/>
        <end position="217"/>
    </location>
</feature>